<organism evidence="2 3">
    <name type="scientific">Bacteroides uniformis str. 3978 T3 ii</name>
    <dbReference type="NCBI Taxonomy" id="1339349"/>
    <lineage>
        <taxon>Bacteria</taxon>
        <taxon>Pseudomonadati</taxon>
        <taxon>Bacteroidota</taxon>
        <taxon>Bacteroidia</taxon>
        <taxon>Bacteroidales</taxon>
        <taxon>Bacteroidaceae</taxon>
        <taxon>Bacteroides</taxon>
    </lineage>
</organism>
<protein>
    <recommendedName>
        <fullName evidence="1">Broad-specificity ulvan lyase C-terminal domain-containing protein</fullName>
    </recommendedName>
</protein>
<dbReference type="Proteomes" id="UP000028013">
    <property type="component" value="Unassembled WGS sequence"/>
</dbReference>
<feature type="domain" description="Broad-specificity ulvan lyase C-terminal" evidence="1">
    <location>
        <begin position="4"/>
        <end position="50"/>
    </location>
</feature>
<name>A0A078S9P3_BACUN</name>
<dbReference type="AlphaFoldDB" id="A0A078S9P3"/>
<dbReference type="PATRIC" id="fig|1339349.3.peg.531"/>
<dbReference type="InterPro" id="IPR058908">
    <property type="entry name" value="P29_C"/>
</dbReference>
<reference evidence="2 3" key="1">
    <citation type="submission" date="2014-04" db="EMBL/GenBank/DDBJ databases">
        <authorList>
            <person name="Sears C."/>
            <person name="Carroll K."/>
            <person name="Sack B.R."/>
            <person name="Qadri F."/>
            <person name="Myers L.L."/>
            <person name="Chung G.-T."/>
            <person name="Escheverria P."/>
            <person name="Fraser C.M."/>
            <person name="Sadzewicz L."/>
            <person name="Shefchek K.A."/>
            <person name="Tallon L."/>
            <person name="Das S.P."/>
            <person name="Daugherty S."/>
            <person name="Mongodin E.F."/>
        </authorList>
    </citation>
    <scope>NUCLEOTIDE SEQUENCE [LARGE SCALE GENOMIC DNA]</scope>
    <source>
        <strain evidence="2 3">3978 T3 ii</strain>
    </source>
</reference>
<evidence type="ECO:0000259" key="1">
    <source>
        <dbReference type="Pfam" id="PF25841"/>
    </source>
</evidence>
<accession>A0A078S9P3</accession>
<gene>
    <name evidence="2" type="ORF">M094_3688</name>
</gene>
<evidence type="ECO:0000313" key="2">
    <source>
        <dbReference type="EMBL" id="KDS58757.1"/>
    </source>
</evidence>
<dbReference type="EMBL" id="JNHN01000072">
    <property type="protein sequence ID" value="KDS58757.1"/>
    <property type="molecule type" value="Genomic_DNA"/>
</dbReference>
<sequence>MYITCEAGYIDVAPTDSDGRIFNPVPGFSFVPLRIIPESIGKKIQINIYFC</sequence>
<comment type="caution">
    <text evidence="2">The sequence shown here is derived from an EMBL/GenBank/DDBJ whole genome shotgun (WGS) entry which is preliminary data.</text>
</comment>
<dbReference type="Pfam" id="PF25841">
    <property type="entry name" value="Ulvan_lyase_C"/>
    <property type="match status" value="1"/>
</dbReference>
<proteinExistence type="predicted"/>
<evidence type="ECO:0000313" key="3">
    <source>
        <dbReference type="Proteomes" id="UP000028013"/>
    </source>
</evidence>